<proteinExistence type="predicted"/>
<sequence length="235" mass="26024">MTLSSSFECWRVLNQPTNSWGLAWFLAAELCRRFYSSHGLVPWVIERGGLGYYGIEINHVRCGVHSGALEPLGRFTAGGNVENWRRGGPGDHGLNLMDECLRGAETAALVHAAVAYFELPPIPLTSHISCRHKRWGDSYVLCFEVAAYLAMQYEGRSLAIWNHPFRVNAKLNELDAKASMPEHLGGFLFVRDGREILLAGDGRVLDGSGSNLWLDYMMGQSVSALAQSIERRLAG</sequence>
<evidence type="ECO:0000313" key="2">
    <source>
        <dbReference type="Proteomes" id="UP000536640"/>
    </source>
</evidence>
<dbReference type="EMBL" id="JACHHW010000003">
    <property type="protein sequence ID" value="MBB5186845.1"/>
    <property type="molecule type" value="Genomic_DNA"/>
</dbReference>
<organism evidence="1 2">
    <name type="scientific">Zhongshania antarctica</name>
    <dbReference type="NCBI Taxonomy" id="641702"/>
    <lineage>
        <taxon>Bacteria</taxon>
        <taxon>Pseudomonadati</taxon>
        <taxon>Pseudomonadota</taxon>
        <taxon>Gammaproteobacteria</taxon>
        <taxon>Cellvibrionales</taxon>
        <taxon>Spongiibacteraceae</taxon>
        <taxon>Zhongshania</taxon>
    </lineage>
</organism>
<gene>
    <name evidence="1" type="ORF">HNQ57_001108</name>
</gene>
<accession>A0A840R1B7</accession>
<reference evidence="1 2" key="1">
    <citation type="submission" date="2020-08" db="EMBL/GenBank/DDBJ databases">
        <title>Genomic Encyclopedia of Type Strains, Phase IV (KMG-IV): sequencing the most valuable type-strain genomes for metagenomic binning, comparative biology and taxonomic classification.</title>
        <authorList>
            <person name="Goeker M."/>
        </authorList>
    </citation>
    <scope>NUCLEOTIDE SEQUENCE [LARGE SCALE GENOMIC DNA]</scope>
    <source>
        <strain evidence="1 2">DSM 25701</strain>
    </source>
</reference>
<keyword evidence="2" id="KW-1185">Reference proteome</keyword>
<protein>
    <submittedName>
        <fullName evidence="1">Uncharacterized protein</fullName>
    </submittedName>
</protein>
<evidence type="ECO:0000313" key="1">
    <source>
        <dbReference type="EMBL" id="MBB5186845.1"/>
    </source>
</evidence>
<name>A0A840R1B7_9GAMM</name>
<dbReference type="RefSeq" id="WP_184461606.1">
    <property type="nucleotide sequence ID" value="NZ_JACHHW010000003.1"/>
</dbReference>
<dbReference type="AlphaFoldDB" id="A0A840R1B7"/>
<dbReference type="Proteomes" id="UP000536640">
    <property type="component" value="Unassembled WGS sequence"/>
</dbReference>
<comment type="caution">
    <text evidence="1">The sequence shown here is derived from an EMBL/GenBank/DDBJ whole genome shotgun (WGS) entry which is preliminary data.</text>
</comment>